<feature type="domain" description="Transcription factor TFIIIC triple barrel" evidence="2">
    <location>
        <begin position="12"/>
        <end position="70"/>
    </location>
</feature>
<reference evidence="3 4" key="1">
    <citation type="submission" date="2014-09" db="EMBL/GenBank/DDBJ databases">
        <authorList>
            <person name="Magalhaes I.L.F."/>
            <person name="Oliveira U."/>
            <person name="Santos F.R."/>
            <person name="Vidigal T.H.D.A."/>
            <person name="Brescovit A.D."/>
            <person name="Santos A.J."/>
        </authorList>
    </citation>
    <scope>NUCLEOTIDE SEQUENCE [LARGE SCALE GENOMIC DNA]</scope>
</reference>
<dbReference type="AlphaFoldDB" id="A0A0P1BNJ0"/>
<keyword evidence="4" id="KW-1185">Reference proteome</keyword>
<dbReference type="EMBL" id="CCYA01000265">
    <property type="protein sequence ID" value="CEH17801.1"/>
    <property type="molecule type" value="Genomic_DNA"/>
</dbReference>
<name>A0A0P1BNJ0_9BASI</name>
<protein>
    <submittedName>
        <fullName evidence="3">UNCHARACTERIZED</fullName>
    </submittedName>
</protein>
<dbReference type="Pfam" id="PF10419">
    <property type="entry name" value="TFIIIC_sub6"/>
    <property type="match status" value="1"/>
</dbReference>
<feature type="region of interest" description="Disordered" evidence="1">
    <location>
        <begin position="70"/>
        <end position="153"/>
    </location>
</feature>
<accession>A0A0P1BNJ0</accession>
<dbReference type="Proteomes" id="UP000054845">
    <property type="component" value="Unassembled WGS sequence"/>
</dbReference>
<dbReference type="InterPro" id="IPR019481">
    <property type="entry name" value="TFIIIC_triple_barrel"/>
</dbReference>
<evidence type="ECO:0000256" key="1">
    <source>
        <dbReference type="SAM" id="MobiDB-lite"/>
    </source>
</evidence>
<dbReference type="STRING" id="401625.A0A0P1BNJ0"/>
<dbReference type="OrthoDB" id="1877767at2759"/>
<evidence type="ECO:0000313" key="3">
    <source>
        <dbReference type="EMBL" id="CEH17801.1"/>
    </source>
</evidence>
<organism evidence="3 4">
    <name type="scientific">Ceraceosorus bombacis</name>
    <dbReference type="NCBI Taxonomy" id="401625"/>
    <lineage>
        <taxon>Eukaryota</taxon>
        <taxon>Fungi</taxon>
        <taxon>Dikarya</taxon>
        <taxon>Basidiomycota</taxon>
        <taxon>Ustilaginomycotina</taxon>
        <taxon>Exobasidiomycetes</taxon>
        <taxon>Ceraceosorales</taxon>
        <taxon>Ceraceosoraceae</taxon>
        <taxon>Ceraceosorus</taxon>
    </lineage>
</organism>
<evidence type="ECO:0000313" key="4">
    <source>
        <dbReference type="Proteomes" id="UP000054845"/>
    </source>
</evidence>
<evidence type="ECO:0000259" key="2">
    <source>
        <dbReference type="Pfam" id="PF10419"/>
    </source>
</evidence>
<dbReference type="Gene3D" id="2.60.40.4370">
    <property type="match status" value="1"/>
</dbReference>
<sequence length="153" mass="16379">MDVGPDAARLLKSAREVCLTGLETSTPLVRIGGTLFAGKWDELLGTELLFSVQKRKIAAGSATAAAAAATAVRRTSEHVRSQGVRHEDESASQVDREQEQEQEQEQGQGQGQEQDDSMPVDDAIIGEVQQKAGRGAGQDDAANENEEDERMGT</sequence>
<feature type="compositionally biased region" description="Acidic residues" evidence="1">
    <location>
        <begin position="141"/>
        <end position="153"/>
    </location>
</feature>
<proteinExistence type="predicted"/>
<feature type="compositionally biased region" description="Basic and acidic residues" evidence="1">
    <location>
        <begin position="74"/>
        <end position="99"/>
    </location>
</feature>